<accession>A0AAD8MLX8</accession>
<dbReference type="InterPro" id="IPR042534">
    <property type="entry name" value="SAP18_sf"/>
</dbReference>
<dbReference type="InterPro" id="IPR010516">
    <property type="entry name" value="SAP18"/>
</dbReference>
<dbReference type="Proteomes" id="UP001237642">
    <property type="component" value="Unassembled WGS sequence"/>
</dbReference>
<reference evidence="2" key="2">
    <citation type="submission" date="2023-05" db="EMBL/GenBank/DDBJ databases">
        <authorList>
            <person name="Schelkunov M.I."/>
        </authorList>
    </citation>
    <scope>NUCLEOTIDE SEQUENCE</scope>
    <source>
        <strain evidence="2">Hsosn_3</strain>
        <tissue evidence="2">Leaf</tissue>
    </source>
</reference>
<dbReference type="PANTHER" id="PTHR13082:SF0">
    <property type="entry name" value="HISTONE DEACETYLASE COMPLEX SUBUNIT SAP18"/>
    <property type="match status" value="1"/>
</dbReference>
<dbReference type="GO" id="GO:0003714">
    <property type="term" value="F:transcription corepressor activity"/>
    <property type="evidence" value="ECO:0007669"/>
    <property type="project" value="TreeGrafter"/>
</dbReference>
<keyword evidence="3" id="KW-1185">Reference proteome</keyword>
<name>A0AAD8MLX8_9APIA</name>
<sequence length="142" mass="16324">MLVYDKSIKKRLIRSILAFLLLLWPVGQRRGGRAFNPGRVQPGPPFHSRPAKPFHHQPIDREKTCPLFLRVFTKVKEVAPEANKKDATLSFAFVYPCKTGRLLVRKVGRIFSHPDPRRPDNGIMSLRDFDFEIGDYLDVAIL</sequence>
<protein>
    <submittedName>
        <fullName evidence="2">Sin3 associated polypeptide p</fullName>
    </submittedName>
</protein>
<reference evidence="2" key="1">
    <citation type="submission" date="2023-02" db="EMBL/GenBank/DDBJ databases">
        <title>Genome of toxic invasive species Heracleum sosnowskyi carries increased number of genes despite the absence of recent whole-genome duplications.</title>
        <authorList>
            <person name="Schelkunov M."/>
            <person name="Shtratnikova V."/>
            <person name="Makarenko M."/>
            <person name="Klepikova A."/>
            <person name="Omelchenko D."/>
            <person name="Novikova G."/>
            <person name="Obukhova E."/>
            <person name="Bogdanov V."/>
            <person name="Penin A."/>
            <person name="Logacheva M."/>
        </authorList>
    </citation>
    <scope>NUCLEOTIDE SEQUENCE</scope>
    <source>
        <strain evidence="2">Hsosn_3</strain>
        <tissue evidence="2">Leaf</tissue>
    </source>
</reference>
<evidence type="ECO:0000313" key="3">
    <source>
        <dbReference type="Proteomes" id="UP001237642"/>
    </source>
</evidence>
<dbReference type="EMBL" id="JAUIZM010000007">
    <property type="protein sequence ID" value="KAK1376893.1"/>
    <property type="molecule type" value="Genomic_DNA"/>
</dbReference>
<dbReference type="AlphaFoldDB" id="A0AAD8MLX8"/>
<dbReference type="Gene3D" id="3.10.20.550">
    <property type="entry name" value="ASAP complex, SAP18 subunit"/>
    <property type="match status" value="1"/>
</dbReference>
<dbReference type="GO" id="GO:0005634">
    <property type="term" value="C:nucleus"/>
    <property type="evidence" value="ECO:0007669"/>
    <property type="project" value="TreeGrafter"/>
</dbReference>
<dbReference type="PANTHER" id="PTHR13082">
    <property type="entry name" value="SAP18"/>
    <property type="match status" value="1"/>
</dbReference>
<comment type="caution">
    <text evidence="2">The sequence shown here is derived from an EMBL/GenBank/DDBJ whole genome shotgun (WGS) entry which is preliminary data.</text>
</comment>
<comment type="similarity">
    <text evidence="1">Belongs to the SAP18 family.</text>
</comment>
<proteinExistence type="inferred from homology"/>
<organism evidence="2 3">
    <name type="scientific">Heracleum sosnowskyi</name>
    <dbReference type="NCBI Taxonomy" id="360622"/>
    <lineage>
        <taxon>Eukaryota</taxon>
        <taxon>Viridiplantae</taxon>
        <taxon>Streptophyta</taxon>
        <taxon>Embryophyta</taxon>
        <taxon>Tracheophyta</taxon>
        <taxon>Spermatophyta</taxon>
        <taxon>Magnoliopsida</taxon>
        <taxon>eudicotyledons</taxon>
        <taxon>Gunneridae</taxon>
        <taxon>Pentapetalae</taxon>
        <taxon>asterids</taxon>
        <taxon>campanulids</taxon>
        <taxon>Apiales</taxon>
        <taxon>Apiaceae</taxon>
        <taxon>Apioideae</taxon>
        <taxon>apioid superclade</taxon>
        <taxon>Tordylieae</taxon>
        <taxon>Tordyliinae</taxon>
        <taxon>Heracleum</taxon>
    </lineage>
</organism>
<dbReference type="Pfam" id="PF06487">
    <property type="entry name" value="SAP18"/>
    <property type="match status" value="1"/>
</dbReference>
<evidence type="ECO:0000256" key="1">
    <source>
        <dbReference type="ARBA" id="ARBA00009143"/>
    </source>
</evidence>
<evidence type="ECO:0000313" key="2">
    <source>
        <dbReference type="EMBL" id="KAK1376893.1"/>
    </source>
</evidence>
<gene>
    <name evidence="2" type="ORF">POM88_033086</name>
</gene>